<dbReference type="RefSeq" id="WP_162424397.1">
    <property type="nucleotide sequence ID" value="NZ_WVIE01000021.1"/>
</dbReference>
<keyword evidence="2" id="KW-1185">Reference proteome</keyword>
<dbReference type="AlphaFoldDB" id="A0A8J7Z2L3"/>
<protein>
    <submittedName>
        <fullName evidence="1">Uncharacterized protein</fullName>
    </submittedName>
</protein>
<dbReference type="Proteomes" id="UP000646053">
    <property type="component" value="Unassembled WGS sequence"/>
</dbReference>
<dbReference type="EMBL" id="WVIE01000021">
    <property type="protein sequence ID" value="NDJ18869.1"/>
    <property type="molecule type" value="Genomic_DNA"/>
</dbReference>
<sequence>MNNTIASLLLIVLLCTLIFSPFAALSLLMLFVFAAAMISLVSAITRAVLTPTSDAAQRDRE</sequence>
<name>A0A8J7Z2L3_9CYAN</name>
<organism evidence="1 2">
    <name type="scientific">Myxacorys almedinensis A</name>
    <dbReference type="NCBI Taxonomy" id="2690445"/>
    <lineage>
        <taxon>Bacteria</taxon>
        <taxon>Bacillati</taxon>
        <taxon>Cyanobacteriota</taxon>
        <taxon>Cyanophyceae</taxon>
        <taxon>Leptolyngbyales</taxon>
        <taxon>Leptolyngbyaceae</taxon>
        <taxon>Myxacorys</taxon>
        <taxon>Myxacorys almedinensis</taxon>
    </lineage>
</organism>
<gene>
    <name evidence="1" type="ORF">GS601_16520</name>
</gene>
<comment type="caution">
    <text evidence="1">The sequence shown here is derived from an EMBL/GenBank/DDBJ whole genome shotgun (WGS) entry which is preliminary data.</text>
</comment>
<reference evidence="1" key="1">
    <citation type="submission" date="2019-12" db="EMBL/GenBank/DDBJ databases">
        <title>High-Quality draft genome sequences of three cyanobacteria isolated from the limestone walls of the Old Cathedral of Coimbra.</title>
        <authorList>
            <person name="Tiago I."/>
            <person name="Soares F."/>
            <person name="Portugal A."/>
        </authorList>
    </citation>
    <scope>NUCLEOTIDE SEQUENCE</scope>
    <source>
        <strain evidence="1">A</strain>
    </source>
</reference>
<proteinExistence type="predicted"/>
<evidence type="ECO:0000313" key="2">
    <source>
        <dbReference type="Proteomes" id="UP000646053"/>
    </source>
</evidence>
<accession>A0A8J7Z2L3</accession>
<evidence type="ECO:0000313" key="1">
    <source>
        <dbReference type="EMBL" id="NDJ18869.1"/>
    </source>
</evidence>